<accession>A0A814RMY1</accession>
<evidence type="ECO:0000256" key="1">
    <source>
        <dbReference type="ARBA" id="ARBA00022723"/>
    </source>
</evidence>
<dbReference type="EMBL" id="CAJNOC010010070">
    <property type="protein sequence ID" value="CAF1136096.1"/>
    <property type="molecule type" value="Genomic_DNA"/>
</dbReference>
<reference evidence="5" key="1">
    <citation type="submission" date="2021-02" db="EMBL/GenBank/DDBJ databases">
        <authorList>
            <person name="Nowell W R."/>
        </authorList>
    </citation>
    <scope>NUCLEOTIDE SEQUENCE</scope>
    <source>
        <strain evidence="5">Ploen Becks lab</strain>
    </source>
</reference>
<dbReference type="InterPro" id="IPR007588">
    <property type="entry name" value="Znf_FLYWCH"/>
</dbReference>
<comment type="caution">
    <text evidence="5">The sequence shown here is derived from an EMBL/GenBank/DDBJ whole genome shotgun (WGS) entry which is preliminary data.</text>
</comment>
<feature type="non-terminal residue" evidence="5">
    <location>
        <position position="190"/>
    </location>
</feature>
<dbReference type="OrthoDB" id="6778920at2759"/>
<protein>
    <recommendedName>
        <fullName evidence="4">FLYWCH-type domain-containing protein</fullName>
    </recommendedName>
</protein>
<dbReference type="AlphaFoldDB" id="A0A814RMY1"/>
<evidence type="ECO:0000256" key="2">
    <source>
        <dbReference type="ARBA" id="ARBA00022771"/>
    </source>
</evidence>
<evidence type="ECO:0000259" key="4">
    <source>
        <dbReference type="Pfam" id="PF04500"/>
    </source>
</evidence>
<evidence type="ECO:0000256" key="3">
    <source>
        <dbReference type="ARBA" id="ARBA00022833"/>
    </source>
</evidence>
<gene>
    <name evidence="5" type="ORF">OXX778_LOCUS22694</name>
</gene>
<dbReference type="Gene3D" id="2.20.25.240">
    <property type="match status" value="1"/>
</dbReference>
<keyword evidence="3" id="KW-0862">Zinc</keyword>
<organism evidence="5 6">
    <name type="scientific">Brachionus calyciflorus</name>
    <dbReference type="NCBI Taxonomy" id="104777"/>
    <lineage>
        <taxon>Eukaryota</taxon>
        <taxon>Metazoa</taxon>
        <taxon>Spiralia</taxon>
        <taxon>Gnathifera</taxon>
        <taxon>Rotifera</taxon>
        <taxon>Eurotatoria</taxon>
        <taxon>Monogononta</taxon>
        <taxon>Pseudotrocha</taxon>
        <taxon>Ploima</taxon>
        <taxon>Brachionidae</taxon>
        <taxon>Brachionus</taxon>
    </lineage>
</organism>
<evidence type="ECO:0000313" key="6">
    <source>
        <dbReference type="Proteomes" id="UP000663879"/>
    </source>
</evidence>
<evidence type="ECO:0000313" key="5">
    <source>
        <dbReference type="EMBL" id="CAF1136096.1"/>
    </source>
</evidence>
<dbReference type="Pfam" id="PF04500">
    <property type="entry name" value="FLYWCH"/>
    <property type="match status" value="1"/>
</dbReference>
<proteinExistence type="predicted"/>
<keyword evidence="6" id="KW-1185">Reference proteome</keyword>
<dbReference type="Proteomes" id="UP000663879">
    <property type="component" value="Unassembled WGS sequence"/>
</dbReference>
<keyword evidence="1" id="KW-0479">Metal-binding</keyword>
<keyword evidence="2" id="KW-0863">Zinc-finger</keyword>
<feature type="domain" description="FLYWCH-type" evidence="4">
    <location>
        <begin position="6"/>
        <end position="66"/>
    </location>
</feature>
<dbReference type="GO" id="GO:0008270">
    <property type="term" value="F:zinc ion binding"/>
    <property type="evidence" value="ECO:0007669"/>
    <property type="project" value="UniProtKB-KW"/>
</dbReference>
<sequence length="190" mass="22551">MQNISFIPSFRGNPMILIYNHIFIRWATRDNGAIYWKCIFKKKSECKASLTTSSLNTKIVSSKLVHSDHKDFSSLDVRLYQCLDNVGKRSREEHGSIHSIFRDEINKILEQEYDKEELASKMPKYDNIRDRFYTKRNQDIPSLLKSLETIDHSLQRFQNTTYKKRFLRIIAFASDIQLEILSKSKRWHVD</sequence>
<name>A0A814RMY1_9BILA</name>